<dbReference type="CDD" id="cd06423">
    <property type="entry name" value="CESA_like"/>
    <property type="match status" value="1"/>
</dbReference>
<dbReference type="EMBL" id="RDFA01000006">
    <property type="protein sequence ID" value="RXK47473.1"/>
    <property type="molecule type" value="Genomic_DNA"/>
</dbReference>
<evidence type="ECO:0000256" key="1">
    <source>
        <dbReference type="ARBA" id="ARBA00022676"/>
    </source>
</evidence>
<feature type="transmembrane region" description="Helical" evidence="3">
    <location>
        <begin position="475"/>
        <end position="499"/>
    </location>
</feature>
<dbReference type="InterPro" id="IPR001173">
    <property type="entry name" value="Glyco_trans_2-like"/>
</dbReference>
<dbReference type="Gene3D" id="3.90.550.10">
    <property type="entry name" value="Spore Coat Polysaccharide Biosynthesis Protein SpsA, Chain A"/>
    <property type="match status" value="1"/>
</dbReference>
<dbReference type="GO" id="GO:0016757">
    <property type="term" value="F:glycosyltransferase activity"/>
    <property type="evidence" value="ECO:0007669"/>
    <property type="project" value="UniProtKB-KW"/>
</dbReference>
<name>A0A498KZJ0_9EURY</name>
<keyword evidence="6" id="KW-1185">Reference proteome</keyword>
<feature type="transmembrane region" description="Helical" evidence="3">
    <location>
        <begin position="378"/>
        <end position="402"/>
    </location>
</feature>
<dbReference type="SUPFAM" id="SSF53448">
    <property type="entry name" value="Nucleotide-diphospho-sugar transferases"/>
    <property type="match status" value="1"/>
</dbReference>
<evidence type="ECO:0000256" key="3">
    <source>
        <dbReference type="SAM" id="Phobius"/>
    </source>
</evidence>
<protein>
    <submittedName>
        <fullName evidence="5">Glycosyltransferase family 2 protein</fullName>
    </submittedName>
</protein>
<feature type="transmembrane region" description="Helical" evidence="3">
    <location>
        <begin position="83"/>
        <end position="103"/>
    </location>
</feature>
<organism evidence="5 6">
    <name type="scientific">Halorientalis pallida</name>
    <dbReference type="NCBI Taxonomy" id="2479928"/>
    <lineage>
        <taxon>Archaea</taxon>
        <taxon>Methanobacteriati</taxon>
        <taxon>Methanobacteriota</taxon>
        <taxon>Stenosarchaea group</taxon>
        <taxon>Halobacteria</taxon>
        <taxon>Halobacteriales</taxon>
        <taxon>Haloarculaceae</taxon>
        <taxon>Halorientalis</taxon>
    </lineage>
</organism>
<keyword evidence="3" id="KW-1133">Transmembrane helix</keyword>
<feature type="transmembrane region" description="Helical" evidence="3">
    <location>
        <begin position="445"/>
        <end position="463"/>
    </location>
</feature>
<evidence type="ECO:0000256" key="2">
    <source>
        <dbReference type="ARBA" id="ARBA00022679"/>
    </source>
</evidence>
<dbReference type="InterPro" id="IPR029044">
    <property type="entry name" value="Nucleotide-diphossugar_trans"/>
</dbReference>
<evidence type="ECO:0000259" key="4">
    <source>
        <dbReference type="Pfam" id="PF00535"/>
    </source>
</evidence>
<keyword evidence="2 5" id="KW-0808">Transferase</keyword>
<gene>
    <name evidence="5" type="ORF">EAF64_17025</name>
</gene>
<keyword evidence="3" id="KW-0472">Membrane</keyword>
<dbReference type="Pfam" id="PF00535">
    <property type="entry name" value="Glycos_transf_2"/>
    <property type="match status" value="1"/>
</dbReference>
<sequence length="535" mass="59832">MAVRMTRPAGKYRGVFGVSDARLLSPRQIINYFLMTDRRGSMKVETAESQSFSYKGALRYITVAAGVMGALYLPAIIFPDTWFRVLTTVMLVALLGLTGRALVSALFSFKRPETPELTLSDTELPDVSVVIPAYNEAAVLPDTIEACRNLDYPAEKLEVVLCYERDSVDDTAAICEEAAADDERFKAIERDEPGGGKAKATNYALQYATGEIIASIDADHRFKSDAIRRAVAWFESDADIWCVKGRCYGDNPRDSLLALHATVERHIAEKGDLFAREVLGGFTIFGGGQAFFRAEMFDELGDFDESVLVEDIDMSSKIHDFGKQLRVDPSIVTFEENPGTLQSWWSQRKRWARGWMQVAFRYLFRLPRSQNMSMRERFDAGFTFAYALMPVYVAFTFPILLFDMVRDFAVHNAATAPILADMGLKTTLQYGVPTATFFSEFTRNALWTLLAVSPAIAACMVFVQDYRDGFSHDSLELFASFTLWVYLALQSVVYVVSFLDEVIFERPSIYVTTARVNSQAKSGSSKTGGTETKSD</sequence>
<proteinExistence type="predicted"/>
<dbReference type="AlphaFoldDB" id="A0A498KZJ0"/>
<feature type="domain" description="Glycosyltransferase 2-like" evidence="4">
    <location>
        <begin position="128"/>
        <end position="300"/>
    </location>
</feature>
<evidence type="ECO:0000313" key="5">
    <source>
        <dbReference type="EMBL" id="RXK47473.1"/>
    </source>
</evidence>
<keyword evidence="3" id="KW-0812">Transmembrane</keyword>
<dbReference type="Proteomes" id="UP000289691">
    <property type="component" value="Unassembled WGS sequence"/>
</dbReference>
<reference evidence="5 6" key="1">
    <citation type="submission" date="2019-01" db="EMBL/GenBank/DDBJ databases">
        <title>Halorientalis sp. F13-25 a new haloarchaeum isolated from hypersaline water.</title>
        <authorList>
            <person name="Ana D.-V."/>
            <person name="Cristina S.-P."/>
            <person name="Antonio V."/>
        </authorList>
    </citation>
    <scope>NUCLEOTIDE SEQUENCE [LARGE SCALE GENOMIC DNA]</scope>
    <source>
        <strain evidence="5 6">F13-25</strain>
    </source>
</reference>
<feature type="transmembrane region" description="Helical" evidence="3">
    <location>
        <begin position="57"/>
        <end position="77"/>
    </location>
</feature>
<accession>A0A498KZJ0</accession>
<dbReference type="PANTHER" id="PTHR43630:SF1">
    <property type="entry name" value="POLY-BETA-1,6-N-ACETYL-D-GLUCOSAMINE SYNTHASE"/>
    <property type="match status" value="1"/>
</dbReference>
<comment type="caution">
    <text evidence="5">The sequence shown here is derived from an EMBL/GenBank/DDBJ whole genome shotgun (WGS) entry which is preliminary data.</text>
</comment>
<dbReference type="PANTHER" id="PTHR43630">
    <property type="entry name" value="POLY-BETA-1,6-N-ACETYL-D-GLUCOSAMINE SYNTHASE"/>
    <property type="match status" value="1"/>
</dbReference>
<evidence type="ECO:0000313" key="6">
    <source>
        <dbReference type="Proteomes" id="UP000289691"/>
    </source>
</evidence>
<keyword evidence="1" id="KW-0328">Glycosyltransferase</keyword>